<dbReference type="InterPro" id="IPR016067">
    <property type="entry name" value="S-AdoMet_deCO2ase_core"/>
</dbReference>
<keyword evidence="9" id="KW-0670">Pyruvate</keyword>
<dbReference type="GO" id="GO:0004014">
    <property type="term" value="F:adenosylmethionine decarboxylase activity"/>
    <property type="evidence" value="ECO:0007669"/>
    <property type="project" value="InterPro"/>
</dbReference>
<reference evidence="10 11" key="1">
    <citation type="journal article" date="2015" name="Nature">
        <title>rRNA introns, odd ribosomes, and small enigmatic genomes across a large radiation of phyla.</title>
        <authorList>
            <person name="Brown C.T."/>
            <person name="Hug L.A."/>
            <person name="Thomas B.C."/>
            <person name="Sharon I."/>
            <person name="Castelle C.J."/>
            <person name="Singh A."/>
            <person name="Wilkins M.J."/>
            <person name="Williams K.H."/>
            <person name="Banfield J.F."/>
        </authorList>
    </citation>
    <scope>NUCLEOTIDE SEQUENCE [LARGE SCALE GENOMIC DNA]</scope>
</reference>
<keyword evidence="4" id="KW-0745">Spermidine biosynthesis</keyword>
<evidence type="ECO:0000256" key="2">
    <source>
        <dbReference type="ARBA" id="ARBA00022793"/>
    </source>
</evidence>
<proteinExistence type="predicted"/>
<keyword evidence="6" id="KW-0865">Zymogen</keyword>
<evidence type="ECO:0000256" key="9">
    <source>
        <dbReference type="ARBA" id="ARBA00023317"/>
    </source>
</evidence>
<dbReference type="Gene3D" id="3.60.90.10">
    <property type="entry name" value="S-adenosylmethionine decarboxylase"/>
    <property type="match status" value="1"/>
</dbReference>
<evidence type="ECO:0000256" key="8">
    <source>
        <dbReference type="ARBA" id="ARBA00023270"/>
    </source>
</evidence>
<comment type="cofactor">
    <cofactor evidence="1">
        <name>pyruvate</name>
        <dbReference type="ChEBI" id="CHEBI:15361"/>
    </cofactor>
</comment>
<comment type="caution">
    <text evidence="10">The sequence shown here is derived from an EMBL/GenBank/DDBJ whole genome shotgun (WGS) entry which is preliminary data.</text>
</comment>
<sequence>MADRIKLEYDKNNTWGMVASIDLHVCNPQYIRSKSKIKEFVLALCDLIEVKRFGECIIINFGERDEIQGYSMTQLIETSLISGHFANKTNNTYLDIFSCKYFNPEQIAKFSQHFFQSKDYKLHYIFRK</sequence>
<dbReference type="GO" id="GO:0008295">
    <property type="term" value="P:spermidine biosynthetic process"/>
    <property type="evidence" value="ECO:0007669"/>
    <property type="project" value="UniProtKB-KW"/>
</dbReference>
<keyword evidence="5" id="KW-0620">Polyamine biosynthesis</keyword>
<keyword evidence="3" id="KW-0068">Autocatalytic cleavage</keyword>
<dbReference type="EMBL" id="LCBN01000003">
    <property type="protein sequence ID" value="KKS14311.1"/>
    <property type="molecule type" value="Genomic_DNA"/>
</dbReference>
<evidence type="ECO:0000313" key="10">
    <source>
        <dbReference type="EMBL" id="KKS14311.1"/>
    </source>
</evidence>
<keyword evidence="8" id="KW-0704">Schiff base</keyword>
<evidence type="ECO:0000256" key="1">
    <source>
        <dbReference type="ARBA" id="ARBA00001928"/>
    </source>
</evidence>
<dbReference type="SUPFAM" id="SSF56276">
    <property type="entry name" value="S-adenosylmethionine decarboxylase"/>
    <property type="match status" value="1"/>
</dbReference>
<dbReference type="AlphaFoldDB" id="A0A0G0YX95"/>
<keyword evidence="7" id="KW-0456">Lyase</keyword>
<evidence type="ECO:0000256" key="4">
    <source>
        <dbReference type="ARBA" id="ARBA00023066"/>
    </source>
</evidence>
<accession>A0A0G0YX95</accession>
<keyword evidence="2" id="KW-0210">Decarboxylase</keyword>
<gene>
    <name evidence="10" type="ORF">UU67_C0003G0033</name>
</gene>
<dbReference type="InterPro" id="IPR003826">
    <property type="entry name" value="AdoMetDC_fam_prok"/>
</dbReference>
<evidence type="ECO:0000256" key="7">
    <source>
        <dbReference type="ARBA" id="ARBA00023239"/>
    </source>
</evidence>
<dbReference type="Pfam" id="PF02675">
    <property type="entry name" value="AdoMet_dc"/>
    <property type="match status" value="1"/>
</dbReference>
<protein>
    <submittedName>
        <fullName evidence="10">S-adenosylmethionine decarboxylase related protein</fullName>
    </submittedName>
</protein>
<organism evidence="10 11">
    <name type="scientific">Candidatus Daviesbacteria bacterium GW2011_GWB1_41_5</name>
    <dbReference type="NCBI Taxonomy" id="1618429"/>
    <lineage>
        <taxon>Bacteria</taxon>
        <taxon>Candidatus Daviesiibacteriota</taxon>
    </lineage>
</organism>
<evidence type="ECO:0000256" key="5">
    <source>
        <dbReference type="ARBA" id="ARBA00023115"/>
    </source>
</evidence>
<dbReference type="Proteomes" id="UP000034753">
    <property type="component" value="Unassembled WGS sequence"/>
</dbReference>
<evidence type="ECO:0000256" key="6">
    <source>
        <dbReference type="ARBA" id="ARBA00023145"/>
    </source>
</evidence>
<evidence type="ECO:0000256" key="3">
    <source>
        <dbReference type="ARBA" id="ARBA00022813"/>
    </source>
</evidence>
<name>A0A0G0YX95_9BACT</name>
<evidence type="ECO:0000313" key="11">
    <source>
        <dbReference type="Proteomes" id="UP000034753"/>
    </source>
</evidence>